<sequence>MLTRSQRSSRAAGAAKGSVPDLLGEQGTEPRAVGRIAMPAGQNLSMHIPGRLLLDDPAGEHIAVMKQACLPTVGVAVKKGPDTVERWRRPLGSHHLRRPEEIGSRGEPVPTACPRRGEEPFGFPVTEDARSESGSAPRTHCLLSGNENIGVEVWIRVWR</sequence>
<evidence type="ECO:0000256" key="1">
    <source>
        <dbReference type="SAM" id="MobiDB-lite"/>
    </source>
</evidence>
<accession>A0ABS4W5D5</accession>
<dbReference type="EMBL" id="JAGINU010000002">
    <property type="protein sequence ID" value="MBP2371431.1"/>
    <property type="molecule type" value="Genomic_DNA"/>
</dbReference>
<protein>
    <submittedName>
        <fullName evidence="2">Uncharacterized protein</fullName>
    </submittedName>
</protein>
<reference evidence="2 3" key="1">
    <citation type="submission" date="2021-03" db="EMBL/GenBank/DDBJ databases">
        <title>Sequencing the genomes of 1000 actinobacteria strains.</title>
        <authorList>
            <person name="Klenk H.-P."/>
        </authorList>
    </citation>
    <scope>NUCLEOTIDE SEQUENCE [LARGE SCALE GENOMIC DNA]</scope>
    <source>
        <strain evidence="2 3">DSM 45256</strain>
    </source>
</reference>
<feature type="region of interest" description="Disordered" evidence="1">
    <location>
        <begin position="1"/>
        <end position="26"/>
    </location>
</feature>
<evidence type="ECO:0000313" key="3">
    <source>
        <dbReference type="Proteomes" id="UP001519295"/>
    </source>
</evidence>
<feature type="region of interest" description="Disordered" evidence="1">
    <location>
        <begin position="98"/>
        <end position="140"/>
    </location>
</feature>
<gene>
    <name evidence="2" type="ORF">JOF36_007204</name>
</gene>
<proteinExistence type="predicted"/>
<evidence type="ECO:0000313" key="2">
    <source>
        <dbReference type="EMBL" id="MBP2371431.1"/>
    </source>
</evidence>
<comment type="caution">
    <text evidence="2">The sequence shown here is derived from an EMBL/GenBank/DDBJ whole genome shotgun (WGS) entry which is preliminary data.</text>
</comment>
<name>A0ABS4W5D5_9PSEU</name>
<organism evidence="2 3">
    <name type="scientific">Pseudonocardia parietis</name>
    <dbReference type="NCBI Taxonomy" id="570936"/>
    <lineage>
        <taxon>Bacteria</taxon>
        <taxon>Bacillati</taxon>
        <taxon>Actinomycetota</taxon>
        <taxon>Actinomycetes</taxon>
        <taxon>Pseudonocardiales</taxon>
        <taxon>Pseudonocardiaceae</taxon>
        <taxon>Pseudonocardia</taxon>
    </lineage>
</organism>
<dbReference type="Proteomes" id="UP001519295">
    <property type="component" value="Unassembled WGS sequence"/>
</dbReference>
<feature type="compositionally biased region" description="Low complexity" evidence="1">
    <location>
        <begin position="1"/>
        <end position="18"/>
    </location>
</feature>
<keyword evidence="3" id="KW-1185">Reference proteome</keyword>